<name>A0ACC2X656_9TREE</name>
<protein>
    <submittedName>
        <fullName evidence="1">Uncharacterized protein</fullName>
    </submittedName>
</protein>
<dbReference type="Proteomes" id="UP001243375">
    <property type="component" value="Unassembled WGS sequence"/>
</dbReference>
<comment type="caution">
    <text evidence="1">The sequence shown here is derived from an EMBL/GenBank/DDBJ whole genome shotgun (WGS) entry which is preliminary data.</text>
</comment>
<sequence>MNQPPQSALIKAPARKNVKANLAGSSVAYFLAHTLLKQHRRQYEISRLYLPISSSSNSNSNELVNEYGGHMSSSFPSRSTYNQPGHNKTRDRSESVDTELGAWDADRYYYSGGTTAGDGRMYGDSADESPVGAVVDGKTASRAEGREYENVFDLGEEEEDAMVPGGQRS</sequence>
<evidence type="ECO:0000313" key="1">
    <source>
        <dbReference type="EMBL" id="KAJ9119136.1"/>
    </source>
</evidence>
<dbReference type="EMBL" id="JASBWU010000009">
    <property type="protein sequence ID" value="KAJ9119136.1"/>
    <property type="molecule type" value="Genomic_DNA"/>
</dbReference>
<reference evidence="1" key="1">
    <citation type="submission" date="2023-04" db="EMBL/GenBank/DDBJ databases">
        <title>Draft Genome sequencing of Naganishia species isolated from polar environments using Oxford Nanopore Technology.</title>
        <authorList>
            <person name="Leo P."/>
            <person name="Venkateswaran K."/>
        </authorList>
    </citation>
    <scope>NUCLEOTIDE SEQUENCE</scope>
    <source>
        <strain evidence="1">MNA-CCFEE 5425</strain>
    </source>
</reference>
<organism evidence="1 2">
    <name type="scientific">Naganishia vaughanmartiniae</name>
    <dbReference type="NCBI Taxonomy" id="1424756"/>
    <lineage>
        <taxon>Eukaryota</taxon>
        <taxon>Fungi</taxon>
        <taxon>Dikarya</taxon>
        <taxon>Basidiomycota</taxon>
        <taxon>Agaricomycotina</taxon>
        <taxon>Tremellomycetes</taxon>
        <taxon>Filobasidiales</taxon>
        <taxon>Filobasidiaceae</taxon>
        <taxon>Naganishia</taxon>
    </lineage>
</organism>
<keyword evidence="2" id="KW-1185">Reference proteome</keyword>
<evidence type="ECO:0000313" key="2">
    <source>
        <dbReference type="Proteomes" id="UP001243375"/>
    </source>
</evidence>
<gene>
    <name evidence="1" type="ORF">QFC22_003627</name>
</gene>
<proteinExistence type="predicted"/>
<accession>A0ACC2X656</accession>